<evidence type="ECO:0008006" key="5">
    <source>
        <dbReference type="Google" id="ProtNLM"/>
    </source>
</evidence>
<dbReference type="Proteomes" id="UP001271007">
    <property type="component" value="Unassembled WGS sequence"/>
</dbReference>
<proteinExistence type="predicted"/>
<organism evidence="3 4">
    <name type="scientific">Extremus antarcticus</name>
    <dbReference type="NCBI Taxonomy" id="702011"/>
    <lineage>
        <taxon>Eukaryota</taxon>
        <taxon>Fungi</taxon>
        <taxon>Dikarya</taxon>
        <taxon>Ascomycota</taxon>
        <taxon>Pezizomycotina</taxon>
        <taxon>Dothideomycetes</taxon>
        <taxon>Dothideomycetidae</taxon>
        <taxon>Mycosphaerellales</taxon>
        <taxon>Extremaceae</taxon>
        <taxon>Extremus</taxon>
    </lineage>
</organism>
<feature type="transmembrane region" description="Helical" evidence="2">
    <location>
        <begin position="113"/>
        <end position="139"/>
    </location>
</feature>
<dbReference type="EMBL" id="JAWDJX010000019">
    <property type="protein sequence ID" value="KAK3052735.1"/>
    <property type="molecule type" value="Genomic_DNA"/>
</dbReference>
<keyword evidence="2" id="KW-0472">Membrane</keyword>
<comment type="caution">
    <text evidence="3">The sequence shown here is derived from an EMBL/GenBank/DDBJ whole genome shotgun (WGS) entry which is preliminary data.</text>
</comment>
<sequence length="211" mass="24207">MADHPHPADMGHGYGETPEQHARHAAPPQEKHFGLPPYSEAALFYVWAILSWGFEIAASVTGSYYSTGDHRFIATATVCMFCSWAAWWQTAIQMMQRASWVRDESNLTDRRRYLYLAVRLTRLMLPTAFVALVTFIVAYVRRTDTEDVGNWLFFLLVFIFNIVGCVMNAYNNITWESDRLEYEEGSSPYGNTLLSVIGIPSEPKKEQEYKE</sequence>
<evidence type="ECO:0000256" key="2">
    <source>
        <dbReference type="SAM" id="Phobius"/>
    </source>
</evidence>
<evidence type="ECO:0000313" key="3">
    <source>
        <dbReference type="EMBL" id="KAK3052735.1"/>
    </source>
</evidence>
<name>A0AAJ0G8U7_9PEZI</name>
<feature type="transmembrane region" description="Helical" evidence="2">
    <location>
        <begin position="151"/>
        <end position="170"/>
    </location>
</feature>
<feature type="region of interest" description="Disordered" evidence="1">
    <location>
        <begin position="1"/>
        <end position="29"/>
    </location>
</feature>
<evidence type="ECO:0000256" key="1">
    <source>
        <dbReference type="SAM" id="MobiDB-lite"/>
    </source>
</evidence>
<protein>
    <recommendedName>
        <fullName evidence="5">Transmembrane protein</fullName>
    </recommendedName>
</protein>
<keyword evidence="2" id="KW-1133">Transmembrane helix</keyword>
<reference evidence="3" key="1">
    <citation type="submission" date="2023-04" db="EMBL/GenBank/DDBJ databases">
        <title>Black Yeasts Isolated from many extreme environments.</title>
        <authorList>
            <person name="Coleine C."/>
            <person name="Stajich J.E."/>
            <person name="Selbmann L."/>
        </authorList>
    </citation>
    <scope>NUCLEOTIDE SEQUENCE</scope>
    <source>
        <strain evidence="3">CCFEE 5312</strain>
    </source>
</reference>
<dbReference type="AlphaFoldDB" id="A0AAJ0G8U7"/>
<feature type="transmembrane region" description="Helical" evidence="2">
    <location>
        <begin position="42"/>
        <end position="66"/>
    </location>
</feature>
<gene>
    <name evidence="3" type="ORF">LTR09_006218</name>
</gene>
<accession>A0AAJ0G8U7</accession>
<keyword evidence="4" id="KW-1185">Reference proteome</keyword>
<keyword evidence="2" id="KW-0812">Transmembrane</keyword>
<evidence type="ECO:0000313" key="4">
    <source>
        <dbReference type="Proteomes" id="UP001271007"/>
    </source>
</evidence>